<name>A0A7J4IWR8_9ARCH</name>
<accession>A0A7J4IWR8</accession>
<sequence length="55" mass="6530">MIELEIMLNDLSKLYEKEKGIRNRVLLEKAIDSLKDYETAKSTVLENTYLIKKQR</sequence>
<evidence type="ECO:0000313" key="2">
    <source>
        <dbReference type="Proteomes" id="UP000577419"/>
    </source>
</evidence>
<evidence type="ECO:0000313" key="1">
    <source>
        <dbReference type="EMBL" id="HIH08217.1"/>
    </source>
</evidence>
<dbReference type="AlphaFoldDB" id="A0A7J4IWR8"/>
<comment type="caution">
    <text evidence="1">The sequence shown here is derived from an EMBL/GenBank/DDBJ whole genome shotgun (WGS) entry which is preliminary data.</text>
</comment>
<proteinExistence type="predicted"/>
<dbReference type="Proteomes" id="UP000577419">
    <property type="component" value="Unassembled WGS sequence"/>
</dbReference>
<gene>
    <name evidence="1" type="ORF">HA237_02480</name>
</gene>
<reference evidence="2" key="1">
    <citation type="journal article" date="2020" name="bioRxiv">
        <title>A rank-normalized archaeal taxonomy based on genome phylogeny resolves widespread incomplete and uneven classifications.</title>
        <authorList>
            <person name="Rinke C."/>
            <person name="Chuvochina M."/>
            <person name="Mussig A.J."/>
            <person name="Chaumeil P.-A."/>
            <person name="Waite D.W."/>
            <person name="Whitman W.B."/>
            <person name="Parks D.H."/>
            <person name="Hugenholtz P."/>
        </authorList>
    </citation>
    <scope>NUCLEOTIDE SEQUENCE [LARGE SCALE GENOMIC DNA]</scope>
</reference>
<protein>
    <submittedName>
        <fullName evidence="1">Uncharacterized protein</fullName>
    </submittedName>
</protein>
<dbReference type="EMBL" id="DUFG01000013">
    <property type="protein sequence ID" value="HIH08217.1"/>
    <property type="molecule type" value="Genomic_DNA"/>
</dbReference>
<organism evidence="1 2">
    <name type="scientific">Candidatus Iainarchaeum sp</name>
    <dbReference type="NCBI Taxonomy" id="3101447"/>
    <lineage>
        <taxon>Archaea</taxon>
        <taxon>Candidatus Iainarchaeota</taxon>
        <taxon>Candidatus Iainarchaeia</taxon>
        <taxon>Candidatus Iainarchaeales</taxon>
        <taxon>Candidatus Iainarchaeaceae</taxon>
        <taxon>Candidatus Iainarchaeum</taxon>
    </lineage>
</organism>